<keyword evidence="2" id="KW-0812">Transmembrane</keyword>
<dbReference type="AlphaFoldDB" id="A0A927Q0A9"/>
<feature type="region of interest" description="Disordered" evidence="1">
    <location>
        <begin position="1"/>
        <end position="74"/>
    </location>
</feature>
<feature type="transmembrane region" description="Helical" evidence="2">
    <location>
        <begin position="193"/>
        <end position="215"/>
    </location>
</feature>
<evidence type="ECO:0000256" key="2">
    <source>
        <dbReference type="SAM" id="Phobius"/>
    </source>
</evidence>
<keyword evidence="2" id="KW-1133">Transmembrane helix</keyword>
<feature type="transmembrane region" description="Helical" evidence="2">
    <location>
        <begin position="167"/>
        <end position="187"/>
    </location>
</feature>
<dbReference type="RefSeq" id="WP_192139712.1">
    <property type="nucleotide sequence ID" value="NZ_JACYXZ010000001.1"/>
</dbReference>
<evidence type="ECO:0000313" key="4">
    <source>
        <dbReference type="Proteomes" id="UP000616839"/>
    </source>
</evidence>
<keyword evidence="2" id="KW-0472">Membrane</keyword>
<evidence type="ECO:0000256" key="1">
    <source>
        <dbReference type="SAM" id="MobiDB-lite"/>
    </source>
</evidence>
<dbReference type="Proteomes" id="UP000616839">
    <property type="component" value="Unassembled WGS sequence"/>
</dbReference>
<evidence type="ECO:0000313" key="3">
    <source>
        <dbReference type="EMBL" id="MBD8868229.1"/>
    </source>
</evidence>
<organism evidence="3 4">
    <name type="scientific">Nocardioides donggukensis</name>
    <dbReference type="NCBI Taxonomy" id="2774019"/>
    <lineage>
        <taxon>Bacteria</taxon>
        <taxon>Bacillati</taxon>
        <taxon>Actinomycetota</taxon>
        <taxon>Actinomycetes</taxon>
        <taxon>Propionibacteriales</taxon>
        <taxon>Nocardioidaceae</taxon>
        <taxon>Nocardioides</taxon>
    </lineage>
</organism>
<gene>
    <name evidence="3" type="ORF">IE331_01205</name>
</gene>
<proteinExistence type="predicted"/>
<feature type="transmembrane region" description="Helical" evidence="2">
    <location>
        <begin position="80"/>
        <end position="105"/>
    </location>
</feature>
<feature type="transmembrane region" description="Helical" evidence="2">
    <location>
        <begin position="140"/>
        <end position="160"/>
    </location>
</feature>
<dbReference type="EMBL" id="JACYXZ010000001">
    <property type="protein sequence ID" value="MBD8868229.1"/>
    <property type="molecule type" value="Genomic_DNA"/>
</dbReference>
<protein>
    <recommendedName>
        <fullName evidence="5">DUF4064 domain-containing protein</fullName>
    </recommendedName>
</protein>
<keyword evidence="4" id="KW-1185">Reference proteome</keyword>
<name>A0A927Q0A9_9ACTN</name>
<reference evidence="3" key="1">
    <citation type="submission" date="2020-09" db="EMBL/GenBank/DDBJ databases">
        <title>Nocardioides sp. strain MJB4 16S ribosomal RNA gene Genome sequencing and assembly.</title>
        <authorList>
            <person name="Kim I."/>
        </authorList>
    </citation>
    <scope>NUCLEOTIDE SEQUENCE</scope>
    <source>
        <strain evidence="3">MJB4</strain>
    </source>
</reference>
<accession>A0A927Q0A9</accession>
<feature type="compositionally biased region" description="Pro residues" evidence="1">
    <location>
        <begin position="1"/>
        <end position="24"/>
    </location>
</feature>
<comment type="caution">
    <text evidence="3">The sequence shown here is derived from an EMBL/GenBank/DDBJ whole genome shotgun (WGS) entry which is preliminary data.</text>
</comment>
<sequence>MTDQNPPPEHGQNPPPYGQNPPPSYGENPPAYGQNPPASAGTSSPYGQSPYGQSPYGQSPYGQSPYGQAPAPSDKRPGTVTAACVLTWIFAPLAILLALATFGLVRADRDELIRQIEQDGTFRDTDISADRVADIVQQGALVFLLLVVVLSLLAMVLAVFVIRRSRVARTGLIVLAVIATLISLPLSLAIVPFVWVIACVVTIVLLFAGGASAWFRRA</sequence>
<evidence type="ECO:0008006" key="5">
    <source>
        <dbReference type="Google" id="ProtNLM"/>
    </source>
</evidence>
<feature type="compositionally biased region" description="Polar residues" evidence="1">
    <location>
        <begin position="36"/>
        <end position="66"/>
    </location>
</feature>